<gene>
    <name evidence="1" type="ORF">Sylvanvirus4_1</name>
</gene>
<proteinExistence type="predicted"/>
<reference evidence="1" key="1">
    <citation type="submission" date="2018-10" db="EMBL/GenBank/DDBJ databases">
        <title>Hidden diversity of soil giant viruses.</title>
        <authorList>
            <person name="Schulz F."/>
            <person name="Alteio L."/>
            <person name="Goudeau D."/>
            <person name="Ryan E.M."/>
            <person name="Malmstrom R.R."/>
            <person name="Blanchard J."/>
            <person name="Woyke T."/>
        </authorList>
    </citation>
    <scope>NUCLEOTIDE SEQUENCE</scope>
    <source>
        <strain evidence="1">SYV1</strain>
    </source>
</reference>
<accession>A0A3G5AHB4</accession>
<evidence type="ECO:0000313" key="1">
    <source>
        <dbReference type="EMBL" id="AYV86587.1"/>
    </source>
</evidence>
<sequence length="60" mass="7145">MNDEDNISNRHSSTEVLAWIRKDMKFLLFFCSLYTPNYHRSYSLQPISILEYSLLTAKNE</sequence>
<protein>
    <submittedName>
        <fullName evidence="1">Uncharacterized protein</fullName>
    </submittedName>
</protein>
<name>A0A3G5AHB4_9VIRU</name>
<organism evidence="1">
    <name type="scientific">Sylvanvirus sp</name>
    <dbReference type="NCBI Taxonomy" id="2487774"/>
    <lineage>
        <taxon>Viruses</taxon>
    </lineage>
</organism>
<dbReference type="EMBL" id="MK072510">
    <property type="protein sequence ID" value="AYV86587.1"/>
    <property type="molecule type" value="Genomic_DNA"/>
</dbReference>